<reference evidence="2 3" key="1">
    <citation type="journal article" date="2016" name="Mol. Biol. Evol.">
        <title>Comparative Genomics of Early-Diverging Mushroom-Forming Fungi Provides Insights into the Origins of Lignocellulose Decay Capabilities.</title>
        <authorList>
            <person name="Nagy L.G."/>
            <person name="Riley R."/>
            <person name="Tritt A."/>
            <person name="Adam C."/>
            <person name="Daum C."/>
            <person name="Floudas D."/>
            <person name="Sun H."/>
            <person name="Yadav J.S."/>
            <person name="Pangilinan J."/>
            <person name="Larsson K.H."/>
            <person name="Matsuura K."/>
            <person name="Barry K."/>
            <person name="Labutti K."/>
            <person name="Kuo R."/>
            <person name="Ohm R.A."/>
            <person name="Bhattacharya S.S."/>
            <person name="Shirouzu T."/>
            <person name="Yoshinaga Y."/>
            <person name="Martin F.M."/>
            <person name="Grigoriev I.V."/>
            <person name="Hibbett D.S."/>
        </authorList>
    </citation>
    <scope>NUCLEOTIDE SEQUENCE [LARGE SCALE GENOMIC DNA]</scope>
    <source>
        <strain evidence="2 3">CBS 109695</strain>
    </source>
</reference>
<feature type="compositionally biased region" description="Basic residues" evidence="1">
    <location>
        <begin position="270"/>
        <end position="280"/>
    </location>
</feature>
<dbReference type="PROSITE" id="PS51257">
    <property type="entry name" value="PROKAR_LIPOPROTEIN"/>
    <property type="match status" value="1"/>
</dbReference>
<accession>A0A165XHY4</accession>
<name>A0A165XHY4_9AGAM</name>
<evidence type="ECO:0000313" key="2">
    <source>
        <dbReference type="EMBL" id="KZP08561.1"/>
    </source>
</evidence>
<feature type="compositionally biased region" description="Basic and acidic residues" evidence="1">
    <location>
        <begin position="201"/>
        <end position="222"/>
    </location>
</feature>
<feature type="region of interest" description="Disordered" evidence="1">
    <location>
        <begin position="111"/>
        <end position="154"/>
    </location>
</feature>
<protein>
    <submittedName>
        <fullName evidence="2">Uncharacterized protein</fullName>
    </submittedName>
</protein>
<evidence type="ECO:0000313" key="3">
    <source>
        <dbReference type="Proteomes" id="UP000076532"/>
    </source>
</evidence>
<feature type="region of interest" description="Disordered" evidence="1">
    <location>
        <begin position="188"/>
        <end position="280"/>
    </location>
</feature>
<keyword evidence="3" id="KW-1185">Reference proteome</keyword>
<proteinExistence type="predicted"/>
<dbReference type="Proteomes" id="UP000076532">
    <property type="component" value="Unassembled WGS sequence"/>
</dbReference>
<dbReference type="AlphaFoldDB" id="A0A165XHY4"/>
<feature type="compositionally biased region" description="Acidic residues" evidence="1">
    <location>
        <begin position="242"/>
        <end position="253"/>
    </location>
</feature>
<gene>
    <name evidence="2" type="ORF">FIBSPDRAFT_261863</name>
</gene>
<organism evidence="2 3">
    <name type="scientific">Athelia psychrophila</name>
    <dbReference type="NCBI Taxonomy" id="1759441"/>
    <lineage>
        <taxon>Eukaryota</taxon>
        <taxon>Fungi</taxon>
        <taxon>Dikarya</taxon>
        <taxon>Basidiomycota</taxon>
        <taxon>Agaricomycotina</taxon>
        <taxon>Agaricomycetes</taxon>
        <taxon>Agaricomycetidae</taxon>
        <taxon>Atheliales</taxon>
        <taxon>Atheliaceae</taxon>
        <taxon>Athelia</taxon>
    </lineage>
</organism>
<feature type="region of interest" description="Disordered" evidence="1">
    <location>
        <begin position="42"/>
        <end position="80"/>
    </location>
</feature>
<evidence type="ECO:0000256" key="1">
    <source>
        <dbReference type="SAM" id="MobiDB-lite"/>
    </source>
</evidence>
<sequence length="304" mass="32627">MWSKDAGRCSKREMEPQNYTQMLTQQLAAACVPECCHGRSVASDALQPATQTEPCYPPRRTASHPASMLQPPTPSSPLPVQHLSSRPRVGLRHNPNHPPRIHIQEAPRALGASSPTPAVHPAGVSHCASPAPAYTAEQSEEVPLQSPHPNHGYANHRSALSMFCPGRTNGAAPTRSGCSTLSASPIIAAGGIEGDGSPLGDRGRRREQTRIRTATRLDRPDTEGVGSGSGNSNADRDVSKADEEEEVSNVLEDDILKGPESFQDGSLGSLRRKASGNRRGRVQSIWIRIERRMPTARRMDGSGP</sequence>
<dbReference type="EMBL" id="KV417719">
    <property type="protein sequence ID" value="KZP08561.1"/>
    <property type="molecule type" value="Genomic_DNA"/>
</dbReference>